<gene>
    <name evidence="3" type="ORF">M430DRAFT_65050</name>
</gene>
<dbReference type="AlphaFoldDB" id="A0A2T3B9C1"/>
<dbReference type="Pfam" id="PF24809">
    <property type="entry name" value="DUF7708"/>
    <property type="match status" value="1"/>
</dbReference>
<evidence type="ECO:0000256" key="1">
    <source>
        <dbReference type="SAM" id="MobiDB-lite"/>
    </source>
</evidence>
<dbReference type="OrthoDB" id="61900at2759"/>
<dbReference type="InterPro" id="IPR056125">
    <property type="entry name" value="DUF7708"/>
</dbReference>
<dbReference type="RefSeq" id="XP_024723487.1">
    <property type="nucleotide sequence ID" value="XM_024869145.1"/>
</dbReference>
<name>A0A2T3B9C1_AMORE</name>
<sequence length="567" mass="64701">MSGLTNPRRLAHTSQDTSSITSWYQPRHDPSSPQDIAHEAYLSACEYLKTELRGSPELGELLNSKTTINEIRAVVDSLRERYDASTKYGRVRKWLRIFSSRIMYYGQVLDMLAQHHPEYVSLAWGTLKFILMGILNHAKLVTELAKAIAKIGDVLPQVKLSAELYPTPTMKNAISRLYAHILLFLQQAMKWYNMSPARKAVSSIFRPFELHYQDTVDEVKLCAQMVNDIAGMANRAELRDVHITIQSLDQQLRQRDSKLLEMQVQLNHIQEKLDISTSTILEVATRNKAITESIHVEVLKVNPAIHDIQFSRILQVLNPVPCPEETLEKARSLAKRVQIPNLPSRDSVELVKSLGNWVSRERSALFLVKVGARAEANAKEFAVDVVKLLQSMRCGVIWNLSWIRSPGIVPSMTSLIKTLIFQALQHDHTLLSSYPEELNVTKFQSNHTEAEWISLLFQILSRLSKCYIVVEAEDIFQAHQSVPKWTEDFFGLFQRLVDEAESSGNRLKILVLGYGSTLPTLQNMPVQNRIVSTIQRPQPVPPHLRRQFASRQNNILLASKQRLRSRF</sequence>
<dbReference type="EMBL" id="KZ679008">
    <property type="protein sequence ID" value="PSS23441.1"/>
    <property type="molecule type" value="Genomic_DNA"/>
</dbReference>
<feature type="domain" description="DUF7708" evidence="2">
    <location>
        <begin position="93"/>
        <end position="238"/>
    </location>
</feature>
<dbReference type="STRING" id="857342.A0A2T3B9C1"/>
<feature type="compositionally biased region" description="Polar residues" evidence="1">
    <location>
        <begin position="12"/>
        <end position="24"/>
    </location>
</feature>
<accession>A0A2T3B9C1</accession>
<evidence type="ECO:0000259" key="2">
    <source>
        <dbReference type="Pfam" id="PF24809"/>
    </source>
</evidence>
<protein>
    <recommendedName>
        <fullName evidence="2">DUF7708 domain-containing protein</fullName>
    </recommendedName>
</protein>
<proteinExistence type="predicted"/>
<dbReference type="GeneID" id="36577226"/>
<feature type="region of interest" description="Disordered" evidence="1">
    <location>
        <begin position="1"/>
        <end position="32"/>
    </location>
</feature>
<evidence type="ECO:0000313" key="4">
    <source>
        <dbReference type="Proteomes" id="UP000241818"/>
    </source>
</evidence>
<evidence type="ECO:0000313" key="3">
    <source>
        <dbReference type="EMBL" id="PSS23441.1"/>
    </source>
</evidence>
<keyword evidence="4" id="KW-1185">Reference proteome</keyword>
<reference evidence="3 4" key="1">
    <citation type="journal article" date="2018" name="New Phytol.">
        <title>Comparative genomics and transcriptomics depict ericoid mycorrhizal fungi as versatile saprotrophs and plant mutualists.</title>
        <authorList>
            <person name="Martino E."/>
            <person name="Morin E."/>
            <person name="Grelet G.A."/>
            <person name="Kuo A."/>
            <person name="Kohler A."/>
            <person name="Daghino S."/>
            <person name="Barry K.W."/>
            <person name="Cichocki N."/>
            <person name="Clum A."/>
            <person name="Dockter R.B."/>
            <person name="Hainaut M."/>
            <person name="Kuo R.C."/>
            <person name="LaButti K."/>
            <person name="Lindahl B.D."/>
            <person name="Lindquist E.A."/>
            <person name="Lipzen A."/>
            <person name="Khouja H.R."/>
            <person name="Magnuson J."/>
            <person name="Murat C."/>
            <person name="Ohm R.A."/>
            <person name="Singer S.W."/>
            <person name="Spatafora J.W."/>
            <person name="Wang M."/>
            <person name="Veneault-Fourrey C."/>
            <person name="Henrissat B."/>
            <person name="Grigoriev I.V."/>
            <person name="Martin F.M."/>
            <person name="Perotto S."/>
        </authorList>
    </citation>
    <scope>NUCLEOTIDE SEQUENCE [LARGE SCALE GENOMIC DNA]</scope>
    <source>
        <strain evidence="3 4">ATCC 22711</strain>
    </source>
</reference>
<organism evidence="3 4">
    <name type="scientific">Amorphotheca resinae ATCC 22711</name>
    <dbReference type="NCBI Taxonomy" id="857342"/>
    <lineage>
        <taxon>Eukaryota</taxon>
        <taxon>Fungi</taxon>
        <taxon>Dikarya</taxon>
        <taxon>Ascomycota</taxon>
        <taxon>Pezizomycotina</taxon>
        <taxon>Leotiomycetes</taxon>
        <taxon>Helotiales</taxon>
        <taxon>Amorphothecaceae</taxon>
        <taxon>Amorphotheca</taxon>
    </lineage>
</organism>
<dbReference type="Proteomes" id="UP000241818">
    <property type="component" value="Unassembled WGS sequence"/>
</dbReference>
<dbReference type="InParanoid" id="A0A2T3B9C1"/>